<accession>A0A0B0EJV5</accession>
<dbReference type="PANTHER" id="PTHR11228">
    <property type="entry name" value="RADICAL SAM DOMAIN PROTEIN"/>
    <property type="match status" value="1"/>
</dbReference>
<dbReference type="eggNOG" id="COG0535">
    <property type="taxonomic scope" value="Bacteria"/>
</dbReference>
<dbReference type="InterPro" id="IPR013785">
    <property type="entry name" value="Aldolase_TIM"/>
</dbReference>
<dbReference type="InterPro" id="IPR034391">
    <property type="entry name" value="AdoMet-like_SPASM_containing"/>
</dbReference>
<evidence type="ECO:0000256" key="5">
    <source>
        <dbReference type="ARBA" id="ARBA00023004"/>
    </source>
</evidence>
<dbReference type="SFLD" id="SFLDG01387">
    <property type="entry name" value="BtrN-like_SPASM_domain_contain"/>
    <property type="match status" value="1"/>
</dbReference>
<evidence type="ECO:0000256" key="1">
    <source>
        <dbReference type="ARBA" id="ARBA00001966"/>
    </source>
</evidence>
<evidence type="ECO:0000256" key="3">
    <source>
        <dbReference type="ARBA" id="ARBA00022691"/>
    </source>
</evidence>
<evidence type="ECO:0000256" key="6">
    <source>
        <dbReference type="ARBA" id="ARBA00023014"/>
    </source>
</evidence>
<dbReference type="GO" id="GO:0046872">
    <property type="term" value="F:metal ion binding"/>
    <property type="evidence" value="ECO:0007669"/>
    <property type="project" value="UniProtKB-KW"/>
</dbReference>
<keyword evidence="4" id="KW-0479">Metal-binding</keyword>
<dbReference type="InterPro" id="IPR007197">
    <property type="entry name" value="rSAM"/>
</dbReference>
<dbReference type="Pfam" id="PF13186">
    <property type="entry name" value="SPASM"/>
    <property type="match status" value="1"/>
</dbReference>
<dbReference type="SFLD" id="SFLDS00029">
    <property type="entry name" value="Radical_SAM"/>
    <property type="match status" value="1"/>
</dbReference>
<keyword evidence="2" id="KW-0004">4Fe-4S</keyword>
<dbReference type="CDD" id="cd21109">
    <property type="entry name" value="SPASM"/>
    <property type="match status" value="1"/>
</dbReference>
<dbReference type="EMBL" id="JRYO01000061">
    <property type="protein sequence ID" value="KHE93327.1"/>
    <property type="molecule type" value="Genomic_DNA"/>
</dbReference>
<sequence>MSKKKHDNLRLSGKRFIYRQLLPLIKYSTPAKLQNLLFCELGKRCSIIKPRSAPYIGILDIANMCNMRCYHCPTGKHLYGRNPGNMDLSYVKEFMEKVGKYLYLAHLYSWGEPLLHPKVTEIIRMVNSYKLSTIISSNLNIKNKVLLEEVCNAGLDYLALSIDGSSQEVYSRYRIGGDLNLVLQNIRHITEYKKKNNLRTPVIEWQFLIFEHNKHEVKSAYELSRDLCVDIFNAKPGIIPKKFKSAWSGRGLRCPFLWNTIVLNNDGGLSACCNLIDKEDDFGNLSTQYFKEIWHNPRYEIARKLFSPADIKDLPPNLNHPCLNCSLVRQQPHLLEYLKTNKYTCEEGASSIHKDDTIAVRSGNMDN</sequence>
<dbReference type="SUPFAM" id="SSF102114">
    <property type="entry name" value="Radical SAM enzymes"/>
    <property type="match status" value="1"/>
</dbReference>
<reference evidence="8 9" key="1">
    <citation type="submission" date="2014-10" db="EMBL/GenBank/DDBJ databases">
        <title>Draft genome of anammox bacterium scalindua brodae, obtained using differential coverage binning of sequence data from two enrichment reactors.</title>
        <authorList>
            <person name="Speth D.R."/>
            <person name="Russ L."/>
            <person name="Kartal B."/>
            <person name="Op den Camp H.J."/>
            <person name="Dutilh B.E."/>
            <person name="Jetten M.S."/>
        </authorList>
    </citation>
    <scope>NUCLEOTIDE SEQUENCE [LARGE SCALE GENOMIC DNA]</scope>
    <source>
        <strain evidence="8">RU1</strain>
    </source>
</reference>
<dbReference type="CDD" id="cd01335">
    <property type="entry name" value="Radical_SAM"/>
    <property type="match status" value="1"/>
</dbReference>
<gene>
    <name evidence="8" type="ORF">SCABRO_00932</name>
</gene>
<dbReference type="InterPro" id="IPR023885">
    <property type="entry name" value="4Fe4S-binding_SPASM_dom"/>
</dbReference>
<keyword evidence="3" id="KW-0949">S-adenosyl-L-methionine</keyword>
<dbReference type="AlphaFoldDB" id="A0A0B0EJV5"/>
<dbReference type="PANTHER" id="PTHR11228:SF7">
    <property type="entry name" value="PQQA PEPTIDE CYCLASE"/>
    <property type="match status" value="1"/>
</dbReference>
<evidence type="ECO:0000259" key="7">
    <source>
        <dbReference type="PROSITE" id="PS51918"/>
    </source>
</evidence>
<feature type="domain" description="Radical SAM core" evidence="7">
    <location>
        <begin position="51"/>
        <end position="264"/>
    </location>
</feature>
<protein>
    <recommendedName>
        <fullName evidence="7">Radical SAM core domain-containing protein</fullName>
    </recommendedName>
</protein>
<dbReference type="Pfam" id="PF04055">
    <property type="entry name" value="Radical_SAM"/>
    <property type="match status" value="1"/>
</dbReference>
<keyword evidence="6" id="KW-0411">Iron-sulfur</keyword>
<dbReference type="GO" id="GO:0003824">
    <property type="term" value="F:catalytic activity"/>
    <property type="evidence" value="ECO:0007669"/>
    <property type="project" value="InterPro"/>
</dbReference>
<name>A0A0B0EJV5_9BACT</name>
<dbReference type="Proteomes" id="UP000030652">
    <property type="component" value="Unassembled WGS sequence"/>
</dbReference>
<evidence type="ECO:0000313" key="8">
    <source>
        <dbReference type="EMBL" id="KHE93327.1"/>
    </source>
</evidence>
<evidence type="ECO:0000256" key="4">
    <source>
        <dbReference type="ARBA" id="ARBA00022723"/>
    </source>
</evidence>
<dbReference type="GO" id="GO:0051536">
    <property type="term" value="F:iron-sulfur cluster binding"/>
    <property type="evidence" value="ECO:0007669"/>
    <property type="project" value="UniProtKB-KW"/>
</dbReference>
<evidence type="ECO:0000256" key="2">
    <source>
        <dbReference type="ARBA" id="ARBA00022485"/>
    </source>
</evidence>
<comment type="caution">
    <text evidence="8">The sequence shown here is derived from an EMBL/GenBank/DDBJ whole genome shotgun (WGS) entry which is preliminary data.</text>
</comment>
<dbReference type="PROSITE" id="PS51918">
    <property type="entry name" value="RADICAL_SAM"/>
    <property type="match status" value="1"/>
</dbReference>
<evidence type="ECO:0000313" key="9">
    <source>
        <dbReference type="Proteomes" id="UP000030652"/>
    </source>
</evidence>
<dbReference type="Gene3D" id="3.20.20.70">
    <property type="entry name" value="Aldolase class I"/>
    <property type="match status" value="1"/>
</dbReference>
<keyword evidence="5" id="KW-0408">Iron</keyword>
<organism evidence="8 9">
    <name type="scientific">Candidatus Scalindua brodae</name>
    <dbReference type="NCBI Taxonomy" id="237368"/>
    <lineage>
        <taxon>Bacteria</taxon>
        <taxon>Pseudomonadati</taxon>
        <taxon>Planctomycetota</taxon>
        <taxon>Candidatus Brocadiia</taxon>
        <taxon>Candidatus Brocadiales</taxon>
        <taxon>Candidatus Scalinduaceae</taxon>
        <taxon>Candidatus Scalindua</taxon>
    </lineage>
</organism>
<proteinExistence type="predicted"/>
<comment type="cofactor">
    <cofactor evidence="1">
        <name>[4Fe-4S] cluster</name>
        <dbReference type="ChEBI" id="CHEBI:49883"/>
    </cofactor>
</comment>
<dbReference type="InterPro" id="IPR058240">
    <property type="entry name" value="rSAM_sf"/>
</dbReference>
<dbReference type="SFLD" id="SFLDG01067">
    <property type="entry name" value="SPASM/twitch_domain_containing"/>
    <property type="match status" value="1"/>
</dbReference>
<dbReference type="InterPro" id="IPR050377">
    <property type="entry name" value="Radical_SAM_PqqE_MftC-like"/>
</dbReference>